<dbReference type="EMBL" id="HG792017">
    <property type="protein sequence ID" value="CDM34369.1"/>
    <property type="molecule type" value="Genomic_DNA"/>
</dbReference>
<dbReference type="AlphaFoldDB" id="W6QJI9"/>
<evidence type="ECO:0000313" key="1">
    <source>
        <dbReference type="EMBL" id="CDM34369.1"/>
    </source>
</evidence>
<accession>W6QJI9</accession>
<keyword evidence="2" id="KW-1185">Reference proteome</keyword>
<protein>
    <submittedName>
        <fullName evidence="1">Genomic scaffold, ProqFM164S03</fullName>
    </submittedName>
</protein>
<gene>
    <name evidence="1" type="ORF">PROQFM164_S03g001093</name>
</gene>
<organism evidence="1 2">
    <name type="scientific">Penicillium roqueforti (strain FM164)</name>
    <dbReference type="NCBI Taxonomy" id="1365484"/>
    <lineage>
        <taxon>Eukaryota</taxon>
        <taxon>Fungi</taxon>
        <taxon>Dikarya</taxon>
        <taxon>Ascomycota</taxon>
        <taxon>Pezizomycotina</taxon>
        <taxon>Eurotiomycetes</taxon>
        <taxon>Eurotiomycetidae</taxon>
        <taxon>Eurotiales</taxon>
        <taxon>Aspergillaceae</taxon>
        <taxon>Penicillium</taxon>
    </lineage>
</organism>
<sequence>MIGQVVGSMLIKQALYGFHSTYTEQSFFDTSGLTEGGLSSTHQHSVSPDVSKHGCFPYPLNRMRMGPAYRPCIL</sequence>
<proteinExistence type="predicted"/>
<dbReference type="Proteomes" id="UP000030686">
    <property type="component" value="Unassembled WGS sequence"/>
</dbReference>
<evidence type="ECO:0000313" key="2">
    <source>
        <dbReference type="Proteomes" id="UP000030686"/>
    </source>
</evidence>
<name>W6QJI9_PENRF</name>
<reference evidence="1" key="1">
    <citation type="journal article" date="2014" name="Nat. Commun.">
        <title>Multiple recent horizontal transfers of a large genomic region in cheese making fungi.</title>
        <authorList>
            <person name="Cheeseman K."/>
            <person name="Ropars J."/>
            <person name="Renault P."/>
            <person name="Dupont J."/>
            <person name="Gouzy J."/>
            <person name="Branca A."/>
            <person name="Abraham A.L."/>
            <person name="Ceppi M."/>
            <person name="Conseiller E."/>
            <person name="Debuchy R."/>
            <person name="Malagnac F."/>
            <person name="Goarin A."/>
            <person name="Silar P."/>
            <person name="Lacoste S."/>
            <person name="Sallet E."/>
            <person name="Bensimon A."/>
            <person name="Giraud T."/>
            <person name="Brygoo Y."/>
        </authorList>
    </citation>
    <scope>NUCLEOTIDE SEQUENCE [LARGE SCALE GENOMIC DNA]</scope>
    <source>
        <strain evidence="1">FM164</strain>
    </source>
</reference>